<comment type="similarity">
    <text evidence="1">Belongs to the NUT family.</text>
</comment>
<dbReference type="InterPro" id="IPR024310">
    <property type="entry name" value="NUT"/>
</dbReference>
<dbReference type="eggNOG" id="ENOG502RU0F">
    <property type="taxonomic scope" value="Eukaryota"/>
</dbReference>
<keyword evidence="5" id="KW-1185">Reference proteome</keyword>
<evidence type="ECO:0000313" key="5">
    <source>
        <dbReference type="Proteomes" id="UP000011518"/>
    </source>
</evidence>
<protein>
    <submittedName>
        <fullName evidence="4">Protein FAM22G</fullName>
    </submittedName>
</protein>
<dbReference type="Proteomes" id="UP000011518">
    <property type="component" value="Unassembled WGS sequence"/>
</dbReference>
<dbReference type="PANTHER" id="PTHR22879:SF14">
    <property type="entry name" value="NUT FAMILY MEMBER 2A-RELATED"/>
    <property type="match status" value="1"/>
</dbReference>
<organism evidence="4 5">
    <name type="scientific">Tupaia chinensis</name>
    <name type="common">Chinese tree shrew</name>
    <name type="synonym">Tupaia belangeri chinensis</name>
    <dbReference type="NCBI Taxonomy" id="246437"/>
    <lineage>
        <taxon>Eukaryota</taxon>
        <taxon>Metazoa</taxon>
        <taxon>Chordata</taxon>
        <taxon>Craniata</taxon>
        <taxon>Vertebrata</taxon>
        <taxon>Euteleostomi</taxon>
        <taxon>Mammalia</taxon>
        <taxon>Eutheria</taxon>
        <taxon>Euarchontoglires</taxon>
        <taxon>Scandentia</taxon>
        <taxon>Tupaiidae</taxon>
        <taxon>Tupaia</taxon>
    </lineage>
</organism>
<dbReference type="Pfam" id="PF12881">
    <property type="entry name" value="NUT"/>
    <property type="match status" value="1"/>
</dbReference>
<feature type="compositionally biased region" description="Basic residues" evidence="2">
    <location>
        <begin position="226"/>
        <end position="241"/>
    </location>
</feature>
<dbReference type="AlphaFoldDB" id="L9JMP5"/>
<dbReference type="PANTHER" id="PTHR22879">
    <property type="entry name" value="NUT FAMILY MEMBER 1"/>
    <property type="match status" value="1"/>
</dbReference>
<dbReference type="STRING" id="246437.L9JMP5"/>
<dbReference type="InterPro" id="IPR024309">
    <property type="entry name" value="NUT_N"/>
</dbReference>
<evidence type="ECO:0000256" key="1">
    <source>
        <dbReference type="ARBA" id="ARBA00010586"/>
    </source>
</evidence>
<proteinExistence type="inferred from homology"/>
<evidence type="ECO:0000259" key="3">
    <source>
        <dbReference type="Pfam" id="PF12881"/>
    </source>
</evidence>
<reference evidence="5" key="1">
    <citation type="submission" date="2012-07" db="EMBL/GenBank/DDBJ databases">
        <title>Genome of the Chinese tree shrew, a rising model animal genetically related to primates.</title>
        <authorList>
            <person name="Zhang G."/>
            <person name="Fan Y."/>
            <person name="Yao Y."/>
            <person name="Huang Z."/>
        </authorList>
    </citation>
    <scope>NUCLEOTIDE SEQUENCE [LARGE SCALE GENOMIC DNA]</scope>
</reference>
<evidence type="ECO:0000256" key="2">
    <source>
        <dbReference type="SAM" id="MobiDB-lite"/>
    </source>
</evidence>
<name>L9JMP5_TUPCH</name>
<feature type="region of interest" description="Disordered" evidence="2">
    <location>
        <begin position="307"/>
        <end position="334"/>
    </location>
</feature>
<feature type="region of interest" description="Disordered" evidence="2">
    <location>
        <begin position="216"/>
        <end position="264"/>
    </location>
</feature>
<dbReference type="InParanoid" id="L9JMP5"/>
<dbReference type="EMBL" id="KB320965">
    <property type="protein sequence ID" value="ELW51770.1"/>
    <property type="molecule type" value="Genomic_DNA"/>
</dbReference>
<evidence type="ECO:0000313" key="4">
    <source>
        <dbReference type="EMBL" id="ELW51770.1"/>
    </source>
</evidence>
<sequence>MSLQEGLSRAMQEWQRTSSFDRRKYYDMAAKKTCPKAMPRHLLPSSAPQRSDPKRPKDILPEAMQEYVDIMKGLLGHGGQWAEDAVQPGQEDGAFPDLGLLSYMEELCSQEDFVTKVEAILHPQFLAELLSPKPGMDLLVLMEELEQEEGLTPDQGHRFSHPCLGTRGALGSVGTSPVRGTRWPADGSSEDEEQLPSLAFFMASLHSLLPWVPPLSPASTSGRLRPGGRRHRGATKARSAQRRGLSSATHLPSKSKKRDVIGGPIPSTTAVQMVMPALAIGDNQAIQGVGAPPPSLKAQMALIMPSVTTGSQPQEAFADGHLDNSQAMASLDDS</sequence>
<feature type="region of interest" description="Disordered" evidence="2">
    <location>
        <begin position="170"/>
        <end position="191"/>
    </location>
</feature>
<feature type="region of interest" description="Disordered" evidence="2">
    <location>
        <begin position="37"/>
        <end position="57"/>
    </location>
</feature>
<gene>
    <name evidence="4" type="ORF">TREES_T100016179</name>
</gene>
<feature type="domain" description="Nuclear Testis protein N-terminal" evidence="3">
    <location>
        <begin position="31"/>
        <end position="155"/>
    </location>
</feature>
<reference evidence="5" key="2">
    <citation type="journal article" date="2013" name="Nat. Commun.">
        <title>Genome of the Chinese tree shrew.</title>
        <authorList>
            <person name="Fan Y."/>
            <person name="Huang Z.Y."/>
            <person name="Cao C.C."/>
            <person name="Chen C.S."/>
            <person name="Chen Y.X."/>
            <person name="Fan D.D."/>
            <person name="He J."/>
            <person name="Hou H.L."/>
            <person name="Hu L."/>
            <person name="Hu X.T."/>
            <person name="Jiang X.T."/>
            <person name="Lai R."/>
            <person name="Lang Y.S."/>
            <person name="Liang B."/>
            <person name="Liao S.G."/>
            <person name="Mu D."/>
            <person name="Ma Y.Y."/>
            <person name="Niu Y.Y."/>
            <person name="Sun X.Q."/>
            <person name="Xia J.Q."/>
            <person name="Xiao J."/>
            <person name="Xiong Z.Q."/>
            <person name="Xu L."/>
            <person name="Yang L."/>
            <person name="Zhang Y."/>
            <person name="Zhao W."/>
            <person name="Zhao X.D."/>
            <person name="Zheng Y.T."/>
            <person name="Zhou J.M."/>
            <person name="Zhu Y.B."/>
            <person name="Zhang G.J."/>
            <person name="Wang J."/>
            <person name="Yao Y.G."/>
        </authorList>
    </citation>
    <scope>NUCLEOTIDE SEQUENCE [LARGE SCALE GENOMIC DNA]</scope>
</reference>
<accession>L9JMP5</accession>